<dbReference type="EMBL" id="JAKLWS010000029">
    <property type="protein sequence ID" value="MCG2590248.1"/>
    <property type="molecule type" value="Genomic_DNA"/>
</dbReference>
<keyword evidence="2" id="KW-1185">Reference proteome</keyword>
<evidence type="ECO:0000313" key="1">
    <source>
        <dbReference type="EMBL" id="MCG2590248.1"/>
    </source>
</evidence>
<dbReference type="RefSeq" id="WP_237855614.1">
    <property type="nucleotide sequence ID" value="NZ_JAKLWS010000029.1"/>
</dbReference>
<organism evidence="1 2">
    <name type="scientific">Rhodohalobacter sulfatireducens</name>
    <dbReference type="NCBI Taxonomy" id="2911366"/>
    <lineage>
        <taxon>Bacteria</taxon>
        <taxon>Pseudomonadati</taxon>
        <taxon>Balneolota</taxon>
        <taxon>Balneolia</taxon>
        <taxon>Balneolales</taxon>
        <taxon>Balneolaceae</taxon>
        <taxon>Rhodohalobacter</taxon>
    </lineage>
</organism>
<reference evidence="1" key="2">
    <citation type="submission" date="2024-05" db="EMBL/GenBank/DDBJ databases">
        <title>Rhodohalobacter halophilus gen. nov., sp. nov., a moderately halophilic member of the family Balneolaceae.</title>
        <authorList>
            <person name="Xia J."/>
        </authorList>
    </citation>
    <scope>NUCLEOTIDE SEQUENCE</scope>
    <source>
        <strain evidence="1">WB101</strain>
    </source>
</reference>
<protein>
    <recommendedName>
        <fullName evidence="3">Tetratricopeptide repeat protein</fullName>
    </recommendedName>
</protein>
<accession>A0ABS9KHC7</accession>
<reference evidence="1" key="1">
    <citation type="submission" date="2022-01" db="EMBL/GenBank/DDBJ databases">
        <authorList>
            <person name="Wang Y."/>
        </authorList>
    </citation>
    <scope>NUCLEOTIDE SEQUENCE</scope>
    <source>
        <strain evidence="1">WB101</strain>
    </source>
</reference>
<evidence type="ECO:0000313" key="2">
    <source>
        <dbReference type="Proteomes" id="UP001165366"/>
    </source>
</evidence>
<dbReference type="Proteomes" id="UP001165366">
    <property type="component" value="Unassembled WGS sequence"/>
</dbReference>
<proteinExistence type="predicted"/>
<name>A0ABS9KHC7_9BACT</name>
<comment type="caution">
    <text evidence="1">The sequence shown here is derived from an EMBL/GenBank/DDBJ whole genome shotgun (WGS) entry which is preliminary data.</text>
</comment>
<gene>
    <name evidence="1" type="ORF">L6773_16850</name>
</gene>
<dbReference type="PROSITE" id="PS51257">
    <property type="entry name" value="PROKAR_LIPOPROTEIN"/>
    <property type="match status" value="1"/>
</dbReference>
<evidence type="ECO:0008006" key="3">
    <source>
        <dbReference type="Google" id="ProtNLM"/>
    </source>
</evidence>
<sequence>MRLLSITSLLTLFLIISCGESQPDVVDENAPLPEQIDQLIQANEYKTALSMLEEEDQTDPIIQQLFEKTHLNYGLYSMNTFDQTEMRTRMNRALTQFTEVLRINPENQVARTNINQILSIYKTIPERDPEPEVLDGLEKVGIEY</sequence>